<accession>A0A544T4B8</accession>
<protein>
    <submittedName>
        <fullName evidence="2">Transposase</fullName>
    </submittedName>
</protein>
<evidence type="ECO:0000313" key="2">
    <source>
        <dbReference type="EMBL" id="TQR12295.1"/>
    </source>
</evidence>
<dbReference type="EMBL" id="VDGG01000028">
    <property type="protein sequence ID" value="TQR12295.1"/>
    <property type="molecule type" value="Genomic_DNA"/>
</dbReference>
<evidence type="ECO:0000259" key="1">
    <source>
        <dbReference type="Pfam" id="PF13518"/>
    </source>
</evidence>
<evidence type="ECO:0000313" key="3">
    <source>
        <dbReference type="Proteomes" id="UP000318937"/>
    </source>
</evidence>
<keyword evidence="3" id="KW-1185">Reference proteome</keyword>
<dbReference type="AlphaFoldDB" id="A0A544T4B8"/>
<dbReference type="RefSeq" id="WP_142607928.1">
    <property type="nucleotide sequence ID" value="NZ_VDGG01000028.1"/>
</dbReference>
<name>A0A544T4B8_9BACI</name>
<sequence length="92" mass="11088">MHGLLRKRYIQTSCEQKLYAVQEVLLKKRPRKEIATELNVSVNSVTTWIKKYKEYGENSFISSAQYEIKRLKEIEKHYYELINIDKKQSYVK</sequence>
<feature type="domain" description="Insertion element IS150 protein InsJ-like helix-turn-helix" evidence="1">
    <location>
        <begin position="16"/>
        <end position="58"/>
    </location>
</feature>
<dbReference type="InterPro" id="IPR055247">
    <property type="entry name" value="InsJ-like_HTH"/>
</dbReference>
<reference evidence="2 3" key="1">
    <citation type="submission" date="2019-05" db="EMBL/GenBank/DDBJ databases">
        <title>Psychrobacillus vulpis sp. nov., a new species isolated from feces of a red fox that inhabits in The Tablas de Daimiel Natural Park, Albacete, Spain.</title>
        <authorList>
            <person name="Rodriguez M."/>
            <person name="Reina J.C."/>
            <person name="Bejar V."/>
            <person name="Llamas I."/>
        </authorList>
    </citation>
    <scope>NUCLEOTIDE SEQUENCE [LARGE SCALE GENOMIC DNA]</scope>
    <source>
        <strain evidence="2 3">NHI-2</strain>
    </source>
</reference>
<dbReference type="InterPro" id="IPR009057">
    <property type="entry name" value="Homeodomain-like_sf"/>
</dbReference>
<organism evidence="2 3">
    <name type="scientific">Psychrobacillus soli</name>
    <dbReference type="NCBI Taxonomy" id="1543965"/>
    <lineage>
        <taxon>Bacteria</taxon>
        <taxon>Bacillati</taxon>
        <taxon>Bacillota</taxon>
        <taxon>Bacilli</taxon>
        <taxon>Bacillales</taxon>
        <taxon>Bacillaceae</taxon>
        <taxon>Psychrobacillus</taxon>
    </lineage>
</organism>
<gene>
    <name evidence="2" type="ORF">FG383_13545</name>
</gene>
<dbReference type="Proteomes" id="UP000318937">
    <property type="component" value="Unassembled WGS sequence"/>
</dbReference>
<dbReference type="OrthoDB" id="4379323at2"/>
<proteinExistence type="predicted"/>
<dbReference type="InterPro" id="IPR036388">
    <property type="entry name" value="WH-like_DNA-bd_sf"/>
</dbReference>
<dbReference type="Gene3D" id="1.10.10.10">
    <property type="entry name" value="Winged helix-like DNA-binding domain superfamily/Winged helix DNA-binding domain"/>
    <property type="match status" value="1"/>
</dbReference>
<comment type="caution">
    <text evidence="2">The sequence shown here is derived from an EMBL/GenBank/DDBJ whole genome shotgun (WGS) entry which is preliminary data.</text>
</comment>
<dbReference type="Pfam" id="PF13518">
    <property type="entry name" value="HTH_28"/>
    <property type="match status" value="1"/>
</dbReference>
<dbReference type="SUPFAM" id="SSF46689">
    <property type="entry name" value="Homeodomain-like"/>
    <property type="match status" value="1"/>
</dbReference>